<name>A0A2Z6M915_TRISU</name>
<keyword evidence="2" id="KW-1185">Reference proteome</keyword>
<dbReference type="OrthoDB" id="1048572at2759"/>
<evidence type="ECO:0000313" key="1">
    <source>
        <dbReference type="EMBL" id="GAU28381.1"/>
    </source>
</evidence>
<gene>
    <name evidence="1" type="ORF">TSUD_257090</name>
</gene>
<evidence type="ECO:0000313" key="2">
    <source>
        <dbReference type="Proteomes" id="UP000242715"/>
    </source>
</evidence>
<dbReference type="AlphaFoldDB" id="A0A2Z6M915"/>
<dbReference type="PANTHER" id="PTHR34427:SF5">
    <property type="entry name" value="DUF4283 DOMAIN-CONTAINING PROTEIN"/>
    <property type="match status" value="1"/>
</dbReference>
<dbReference type="EMBL" id="DF973371">
    <property type="protein sequence ID" value="GAU28381.1"/>
    <property type="molecule type" value="Genomic_DNA"/>
</dbReference>
<dbReference type="PANTHER" id="PTHR34427">
    <property type="entry name" value="DUF4283 DOMAIN PROTEIN"/>
    <property type="match status" value="1"/>
</dbReference>
<protein>
    <submittedName>
        <fullName evidence="1">Uncharacterized protein</fullName>
    </submittedName>
</protein>
<accession>A0A2Z6M915</accession>
<reference evidence="2" key="1">
    <citation type="journal article" date="2017" name="Front. Plant Sci.">
        <title>Climate Clever Clovers: New Paradigm to Reduce the Environmental Footprint of Ruminants by Breeding Low Methanogenic Forages Utilizing Haplotype Variation.</title>
        <authorList>
            <person name="Kaur P."/>
            <person name="Appels R."/>
            <person name="Bayer P.E."/>
            <person name="Keeble-Gagnere G."/>
            <person name="Wang J."/>
            <person name="Hirakawa H."/>
            <person name="Shirasawa K."/>
            <person name="Vercoe P."/>
            <person name="Stefanova K."/>
            <person name="Durmic Z."/>
            <person name="Nichols P."/>
            <person name="Revell C."/>
            <person name="Isobe S.N."/>
            <person name="Edwards D."/>
            <person name="Erskine W."/>
        </authorList>
    </citation>
    <scope>NUCLEOTIDE SEQUENCE [LARGE SCALE GENOMIC DNA]</scope>
    <source>
        <strain evidence="2">cv. Daliak</strain>
    </source>
</reference>
<sequence length="525" mass="58329">MFGVQMCFRDSLQEPTTLVNQTIELVRIDGGDTVRFVVRYSSKQRCYDWNLNLVQLLIGEEKKINRARFGKEDKKERVPADDNRQLALLSKERRVSKEVSFKSLTIGEEGCGGLEDDKGGGVGNGDGGKKKFRAVCMGDIVPLELQVREASLTPLRQSKVGFFKVTMDFQTFQDRLLMEGQHEVKAVYMGGNMVLLQCSGEGDLVEVMKFNKHWWDLCFSKNIPWKPNLVSECREIWIQIFGIPLHVWEEGTFKMVAGRFGVFVDFDDATVSKQRLDVARVKLRTVRRGMIDTVLQLKVQGVLFDVWVVEERCSCGDDRRFEEEVGDQTGDKLNSSSGDGVWRRDDGDLFSDGRTNSDSSETCEAVLGLQEVGRQQISVVADVNGGIRDVDILGQTFLEKTVGESLQEESGEVQHMERESDENAQIPSGAPSKDMCAGLGAVVGPVMSCPIPPKHCDVLLGEKVTYGEWGGPLLVGPNAFEDGRISGPVGPNEQPRIHSFVGEAHVECVPQPAHCGDVFLEERGT</sequence>
<proteinExistence type="predicted"/>
<organism evidence="1 2">
    <name type="scientific">Trifolium subterraneum</name>
    <name type="common">Subterranean clover</name>
    <dbReference type="NCBI Taxonomy" id="3900"/>
    <lineage>
        <taxon>Eukaryota</taxon>
        <taxon>Viridiplantae</taxon>
        <taxon>Streptophyta</taxon>
        <taxon>Embryophyta</taxon>
        <taxon>Tracheophyta</taxon>
        <taxon>Spermatophyta</taxon>
        <taxon>Magnoliopsida</taxon>
        <taxon>eudicotyledons</taxon>
        <taxon>Gunneridae</taxon>
        <taxon>Pentapetalae</taxon>
        <taxon>rosids</taxon>
        <taxon>fabids</taxon>
        <taxon>Fabales</taxon>
        <taxon>Fabaceae</taxon>
        <taxon>Papilionoideae</taxon>
        <taxon>50 kb inversion clade</taxon>
        <taxon>NPAAA clade</taxon>
        <taxon>Hologalegina</taxon>
        <taxon>IRL clade</taxon>
        <taxon>Trifolieae</taxon>
        <taxon>Trifolium</taxon>
    </lineage>
</organism>
<dbReference type="Proteomes" id="UP000242715">
    <property type="component" value="Unassembled WGS sequence"/>
</dbReference>